<dbReference type="PROSITE" id="PS50878">
    <property type="entry name" value="RT_POL"/>
    <property type="match status" value="1"/>
</dbReference>
<organism evidence="1 2">
    <name type="scientific">Paramuricea clavata</name>
    <name type="common">Red gorgonian</name>
    <name type="synonym">Violescent sea-whip</name>
    <dbReference type="NCBI Taxonomy" id="317549"/>
    <lineage>
        <taxon>Eukaryota</taxon>
        <taxon>Metazoa</taxon>
        <taxon>Cnidaria</taxon>
        <taxon>Anthozoa</taxon>
        <taxon>Octocorallia</taxon>
        <taxon>Malacalcyonacea</taxon>
        <taxon>Plexauridae</taxon>
        <taxon>Paramuricea</taxon>
    </lineage>
</organism>
<dbReference type="PANTHER" id="PTHR47510:SF3">
    <property type="entry name" value="ENDO_EXONUCLEASE_PHOSPHATASE DOMAIN-CONTAINING PROTEIN"/>
    <property type="match status" value="1"/>
</dbReference>
<accession>A0A6S7LPG0</accession>
<dbReference type="CDD" id="cd01650">
    <property type="entry name" value="RT_nLTR_like"/>
    <property type="match status" value="1"/>
</dbReference>
<dbReference type="Proteomes" id="UP001152795">
    <property type="component" value="Unassembled WGS sequence"/>
</dbReference>
<keyword evidence="2" id="KW-1185">Reference proteome</keyword>
<evidence type="ECO:0000313" key="1">
    <source>
        <dbReference type="EMBL" id="CAB4036569.1"/>
    </source>
</evidence>
<dbReference type="PANTHER" id="PTHR47510">
    <property type="entry name" value="REVERSE TRANSCRIPTASE DOMAIN-CONTAINING PROTEIN"/>
    <property type="match status" value="1"/>
</dbReference>
<dbReference type="EMBL" id="CACRXK020022179">
    <property type="protein sequence ID" value="CAB4036569.1"/>
    <property type="molecule type" value="Genomic_DNA"/>
</dbReference>
<dbReference type="OrthoDB" id="6500188at2759"/>
<dbReference type="Pfam" id="PF00078">
    <property type="entry name" value="RVT_1"/>
    <property type="match status" value="1"/>
</dbReference>
<reference evidence="1" key="1">
    <citation type="submission" date="2020-04" db="EMBL/GenBank/DDBJ databases">
        <authorList>
            <person name="Alioto T."/>
            <person name="Alioto T."/>
            <person name="Gomez Garrido J."/>
        </authorList>
    </citation>
    <scope>NUCLEOTIDE SEQUENCE</scope>
    <source>
        <strain evidence="1">A484AB</strain>
    </source>
</reference>
<dbReference type="AlphaFoldDB" id="A0A6S7LPG0"/>
<name>A0A6S7LPG0_PARCT</name>
<dbReference type="InterPro" id="IPR000477">
    <property type="entry name" value="RT_dom"/>
</dbReference>
<gene>
    <name evidence="1" type="ORF">PACLA_8A014261</name>
</gene>
<proteinExistence type="predicted"/>
<evidence type="ECO:0000313" key="2">
    <source>
        <dbReference type="Proteomes" id="UP001152795"/>
    </source>
</evidence>
<dbReference type="SUPFAM" id="SSF56672">
    <property type="entry name" value="DNA/RNA polymerases"/>
    <property type="match status" value="1"/>
</dbReference>
<sequence>MDLLNFLTEKMDDFLDTNPDGVVLCGGDFNNLKIENLVTNVGLDVMVDFPTRNNAILDNCLTNRADLFTKPYSLQMQIKTDHLGIIVPPGTKLKPIRVKCTIRDRRTHRMLALKNALQQQNWSKVLDSDDVNEAANILHTTIISLLDSCLPTRTVKMSTRDPIWLTPLVKSLLQRKYKLVARGKNDQAEEVSKRIAEIIAQNRRNMDAGTFGSGSWWNKIDKLSLRKDTPRVLLERNFVEDLNDYFADVCHDPEYEEPLKMDISTAFETPQLDYDQVYNALGSIKRTATGSDKIPYLIWKDFANILSPVVMKVWNMSLATSMWPRLWKIANINPIPKVDIPKIKKDFRGINITPVIARAFERIVYEHFSKDTFERELNNNQFAYRKGGSCVDALLKVQHFNLKALDNSRNKTVRLFAMDFSKAFDSVRHNILGEKLKATGLNPYLVNWYLDFLKDRKQRIMHNGIVCEWKMVNKGTTQGSVSGPHLFNLFVNDLIIEEENKTALDKYADDATLQVVVLKNSQDDSLTYLNQFMNWTEENYMSCNTSKCKELVLNKSGRAEQYIPPSIMNMEQCPKLKLLGVTFQSNCKFTEHVKNMLYSANKSLYVIRSLRKEGLCQRELNLLFNSLVISKISYGLSVYGWSTPDLYTVQCFLTRCFKRNYSSKHYDIYKLLERSDRNIWRKIKNNDNHPLKHMLPIVKDSSRRLRNKSSLSPKCNTERLINE</sequence>
<comment type="caution">
    <text evidence="1">The sequence shown here is derived from an EMBL/GenBank/DDBJ whole genome shotgun (WGS) entry which is preliminary data.</text>
</comment>
<protein>
    <submittedName>
        <fullName evidence="1">Uncharacterized protein</fullName>
    </submittedName>
</protein>
<dbReference type="InterPro" id="IPR043502">
    <property type="entry name" value="DNA/RNA_pol_sf"/>
</dbReference>